<dbReference type="SUPFAM" id="SSF51556">
    <property type="entry name" value="Metallo-dependent hydrolases"/>
    <property type="match status" value="1"/>
</dbReference>
<dbReference type="Proteomes" id="UP000886819">
    <property type="component" value="Unassembled WGS sequence"/>
</dbReference>
<dbReference type="PANTHER" id="PTHR42717:SF1">
    <property type="entry name" value="IMIDAZOLONEPROPIONASE AND RELATED AMIDOHYDROLASES"/>
    <property type="match status" value="1"/>
</dbReference>
<dbReference type="GO" id="GO:0019213">
    <property type="term" value="F:deacetylase activity"/>
    <property type="evidence" value="ECO:0007669"/>
    <property type="project" value="InterPro"/>
</dbReference>
<dbReference type="InterPro" id="IPR032466">
    <property type="entry name" value="Metal_Hydrolase"/>
</dbReference>
<evidence type="ECO:0000313" key="1">
    <source>
        <dbReference type="EMBL" id="HIQ62730.1"/>
    </source>
</evidence>
<dbReference type="EMBL" id="DVFI01000059">
    <property type="protein sequence ID" value="HIQ62730.1"/>
    <property type="molecule type" value="Genomic_DNA"/>
</dbReference>
<proteinExistence type="predicted"/>
<gene>
    <name evidence="1" type="ORF">IAA66_03975</name>
</gene>
<reference evidence="1" key="2">
    <citation type="journal article" date="2021" name="PeerJ">
        <title>Extensive microbial diversity within the chicken gut microbiome revealed by metagenomics and culture.</title>
        <authorList>
            <person name="Gilroy R."/>
            <person name="Ravi A."/>
            <person name="Getino M."/>
            <person name="Pursley I."/>
            <person name="Horton D.L."/>
            <person name="Alikhan N.F."/>
            <person name="Baker D."/>
            <person name="Gharbi K."/>
            <person name="Hall N."/>
            <person name="Watson M."/>
            <person name="Adriaenssens E.M."/>
            <person name="Foster-Nyarko E."/>
            <person name="Jarju S."/>
            <person name="Secka A."/>
            <person name="Antonio M."/>
            <person name="Oren A."/>
            <person name="Chaudhuri R.R."/>
            <person name="La Ragione R."/>
            <person name="Hildebrand F."/>
            <person name="Pallen M.J."/>
        </authorList>
    </citation>
    <scope>NUCLEOTIDE SEQUENCE</scope>
    <source>
        <strain evidence="1">ChiHile30-977</strain>
    </source>
</reference>
<name>A0A9D0YXL6_9FIRM</name>
<dbReference type="AlphaFoldDB" id="A0A9D0YXL6"/>
<accession>A0A9D0YXL6</accession>
<protein>
    <submittedName>
        <fullName evidence="1">Amidohydrolase/deacetylase family metallohydrolase</fullName>
    </submittedName>
</protein>
<comment type="caution">
    <text evidence="1">The sequence shown here is derived from an EMBL/GenBank/DDBJ whole genome shotgun (WGS) entry which is preliminary data.</text>
</comment>
<dbReference type="InterPro" id="IPR020043">
    <property type="entry name" value="Deacetylase_Atu3266-like"/>
</dbReference>
<evidence type="ECO:0000313" key="2">
    <source>
        <dbReference type="Proteomes" id="UP000886819"/>
    </source>
</evidence>
<dbReference type="PANTHER" id="PTHR42717">
    <property type="entry name" value="DIHYDROOROTASE-RELATED"/>
    <property type="match status" value="1"/>
</dbReference>
<organism evidence="1 2">
    <name type="scientific">Candidatus Avichristensenella intestinipullorum</name>
    <dbReference type="NCBI Taxonomy" id="2840693"/>
    <lineage>
        <taxon>Bacteria</taxon>
        <taxon>Bacillati</taxon>
        <taxon>Bacillota</taxon>
        <taxon>Clostridia</taxon>
        <taxon>Candidatus Avichristensenella</taxon>
    </lineage>
</organism>
<reference evidence="1" key="1">
    <citation type="submission" date="2020-10" db="EMBL/GenBank/DDBJ databases">
        <authorList>
            <person name="Gilroy R."/>
        </authorList>
    </citation>
    <scope>NUCLEOTIDE SEQUENCE</scope>
    <source>
        <strain evidence="1">ChiHile30-977</strain>
    </source>
</reference>
<sequence>MQIRIRYIRPDGQIVPAQLCKARDGALSLEMTEKDRPDEQALYLGAPWIDAHCHVFEAVTSFGLSPDSIGLQTGVHLLVDAGSAGAETIEAFLRYVKPAARTKLRAFLNISRIGLVTMREYFDARLLDVDAAVKTIEKYPDFLCGIKVRSSGQIVESQGLLPLRRAAEAAEKARRPILMHIGETPPTPEENLPLLRRGDIVTHCFHGKDRPLWHPDGRPIEAMENALNRGVLLDVGHGAASFDATVAEAVIRRGGRQFSISTDLHGRSLKKPVCSLAHTMSKFLALGMPLGEVVRAVTEIPARYLRLEGWCDAPQQNATLFRLRPAARGESFVDAAGHELPVRRAIEPVALLLNGYWIGLAEGYHSFDEVEP</sequence>
<dbReference type="Gene3D" id="3.20.20.140">
    <property type="entry name" value="Metal-dependent hydrolases"/>
    <property type="match status" value="1"/>
</dbReference>